<evidence type="ECO:0000313" key="2">
    <source>
        <dbReference type="EMBL" id="KAK1545700.1"/>
    </source>
</evidence>
<dbReference type="RefSeq" id="XP_060354817.1">
    <property type="nucleotide sequence ID" value="XM_060487489.1"/>
</dbReference>
<dbReference type="Proteomes" id="UP001241169">
    <property type="component" value="Unassembled WGS sequence"/>
</dbReference>
<name>A0ABQ9T1P4_9PEZI</name>
<accession>A0ABQ9T1P4</accession>
<protein>
    <submittedName>
        <fullName evidence="2">Uncharacterized protein</fullName>
    </submittedName>
</protein>
<organism evidence="2 3">
    <name type="scientific">Colletotrichum paranaense</name>
    <dbReference type="NCBI Taxonomy" id="1914294"/>
    <lineage>
        <taxon>Eukaryota</taxon>
        <taxon>Fungi</taxon>
        <taxon>Dikarya</taxon>
        <taxon>Ascomycota</taxon>
        <taxon>Pezizomycotina</taxon>
        <taxon>Sordariomycetes</taxon>
        <taxon>Hypocreomycetidae</taxon>
        <taxon>Glomerellales</taxon>
        <taxon>Glomerellaceae</taxon>
        <taxon>Colletotrichum</taxon>
        <taxon>Colletotrichum acutatum species complex</taxon>
    </lineage>
</organism>
<sequence length="32" mass="3485">MPTKIGFSSFHFVSSSGSLPFVLCLVPFFPAH</sequence>
<keyword evidence="1" id="KW-0812">Transmembrane</keyword>
<proteinExistence type="predicted"/>
<keyword evidence="1" id="KW-1133">Transmembrane helix</keyword>
<dbReference type="GeneID" id="85371388"/>
<evidence type="ECO:0000256" key="1">
    <source>
        <dbReference type="SAM" id="Phobius"/>
    </source>
</evidence>
<reference evidence="2 3" key="1">
    <citation type="submission" date="2016-10" db="EMBL/GenBank/DDBJ databases">
        <title>The genome sequence of Colletotrichum fioriniae PJ7.</title>
        <authorList>
            <person name="Baroncelli R."/>
        </authorList>
    </citation>
    <scope>NUCLEOTIDE SEQUENCE [LARGE SCALE GENOMIC DNA]</scope>
    <source>
        <strain evidence="2 3">IMI 384185</strain>
    </source>
</reference>
<comment type="caution">
    <text evidence="2">The sequence shown here is derived from an EMBL/GenBank/DDBJ whole genome shotgun (WGS) entry which is preliminary data.</text>
</comment>
<keyword evidence="1" id="KW-0472">Membrane</keyword>
<dbReference type="EMBL" id="MOPA01000002">
    <property type="protein sequence ID" value="KAK1545700.1"/>
    <property type="molecule type" value="Genomic_DNA"/>
</dbReference>
<gene>
    <name evidence="2" type="ORF">CPAR01_03202</name>
</gene>
<keyword evidence="3" id="KW-1185">Reference proteome</keyword>
<feature type="transmembrane region" description="Helical" evidence="1">
    <location>
        <begin position="12"/>
        <end position="29"/>
    </location>
</feature>
<evidence type="ECO:0000313" key="3">
    <source>
        <dbReference type="Proteomes" id="UP001241169"/>
    </source>
</evidence>